<dbReference type="RefSeq" id="XP_018334617.1">
    <property type="nucleotide sequence ID" value="XM_018479115.2"/>
</dbReference>
<evidence type="ECO:0000256" key="1">
    <source>
        <dbReference type="ARBA" id="ARBA00004610"/>
    </source>
</evidence>
<evidence type="ECO:0000256" key="8">
    <source>
        <dbReference type="ARBA" id="ARBA00022989"/>
    </source>
</evidence>
<dbReference type="Proteomes" id="UP000192223">
    <property type="component" value="Unplaced"/>
</dbReference>
<dbReference type="PANTHER" id="PTHR11893">
    <property type="entry name" value="INNEXIN"/>
    <property type="match status" value="1"/>
</dbReference>
<keyword evidence="8 12" id="KW-1133">Transmembrane helix</keyword>
<evidence type="ECO:0000256" key="6">
    <source>
        <dbReference type="ARBA" id="ARBA00022868"/>
    </source>
</evidence>
<keyword evidence="9 12" id="KW-0406">Ion transport</keyword>
<dbReference type="GO" id="GO:0005921">
    <property type="term" value="C:gap junction"/>
    <property type="evidence" value="ECO:0007669"/>
    <property type="project" value="UniProtKB-SubCell"/>
</dbReference>
<evidence type="ECO:0000256" key="2">
    <source>
        <dbReference type="ARBA" id="ARBA00004651"/>
    </source>
</evidence>
<keyword evidence="13" id="KW-1185">Reference proteome</keyword>
<dbReference type="InterPro" id="IPR000990">
    <property type="entry name" value="Innexin"/>
</dbReference>
<keyword evidence="7" id="KW-0965">Cell junction</keyword>
<comment type="subcellular location">
    <subcellularLocation>
        <location evidence="1">Cell junction</location>
        <location evidence="1">Gap junction</location>
    </subcellularLocation>
    <subcellularLocation>
        <location evidence="2 12">Cell membrane</location>
        <topology evidence="2 12">Multi-pass membrane protein</topology>
    </subcellularLocation>
</comment>
<evidence type="ECO:0000256" key="10">
    <source>
        <dbReference type="ARBA" id="ARBA00023136"/>
    </source>
</evidence>
<evidence type="ECO:0000256" key="7">
    <source>
        <dbReference type="ARBA" id="ARBA00022949"/>
    </source>
</evidence>
<name>A0A1W4XPB6_AGRPL</name>
<dbReference type="OrthoDB" id="5867527at2759"/>
<reference evidence="14" key="1">
    <citation type="submission" date="2025-08" db="UniProtKB">
        <authorList>
            <consortium name="RefSeq"/>
        </authorList>
    </citation>
    <scope>IDENTIFICATION</scope>
    <source>
        <tissue evidence="14">Entire body</tissue>
    </source>
</reference>
<dbReference type="PANTHER" id="PTHR11893:SF41">
    <property type="entry name" value="INNEXIN INX2"/>
    <property type="match status" value="1"/>
</dbReference>
<comment type="function">
    <text evidence="12">Structural component of the gap junctions.</text>
</comment>
<keyword evidence="10 12" id="KW-0472">Membrane</keyword>
<comment type="caution">
    <text evidence="12">Lacks conserved residue(s) required for the propagation of feature annotation.</text>
</comment>
<evidence type="ECO:0000256" key="4">
    <source>
        <dbReference type="ARBA" id="ARBA00022475"/>
    </source>
</evidence>
<protein>
    <recommendedName>
        <fullName evidence="12">Innexin</fullName>
    </recommendedName>
</protein>
<dbReference type="InParanoid" id="A0A1W4XPB6"/>
<dbReference type="STRING" id="224129.A0A1W4XPB6"/>
<keyword evidence="4" id="KW-1003">Cell membrane</keyword>
<evidence type="ECO:0000256" key="9">
    <source>
        <dbReference type="ARBA" id="ARBA00023065"/>
    </source>
</evidence>
<evidence type="ECO:0000256" key="11">
    <source>
        <dbReference type="ARBA" id="ARBA00023303"/>
    </source>
</evidence>
<keyword evidence="5 12" id="KW-0812">Transmembrane</keyword>
<accession>A0A1W4XPB6</accession>
<dbReference type="GO" id="GO:0007602">
    <property type="term" value="P:phototransduction"/>
    <property type="evidence" value="ECO:0007669"/>
    <property type="project" value="TreeGrafter"/>
</dbReference>
<dbReference type="PRINTS" id="PR01262">
    <property type="entry name" value="INNEXIN"/>
</dbReference>
<dbReference type="PROSITE" id="PS51013">
    <property type="entry name" value="PANNEXIN"/>
    <property type="match status" value="1"/>
</dbReference>
<feature type="transmembrane region" description="Helical" evidence="12">
    <location>
        <begin position="186"/>
        <end position="208"/>
    </location>
</feature>
<sequence length="370" mass="43077">MLDFLKFCKSLAKNNVVHIDNFVFKLHYRLTVIVLVVSSVLITTKQFFGDPIDCEMDGTFNNMFDTYCWIYNTHIIKNTLENEILPGLGNYHDHIKTETPEAADSDEGIIKQKYYQWICIVLALQALLFYTPRYIWKNWEGGRLKMLAKDLGGPLLTSNWDQEAKDRLINYIVHGKDCHNVYAIRFLFCELFNLINVVSQIVLTNWFLSGQFSGLHVFTDLMNGEDPLKMVFPKLVKCTYNSYGSSGSIQKRDALCILPLNVFNEKLYLIMWFWFYFLSLLSAVALLYRLLFFCVPFIRVYLLMARTKYVTKGIARIIVYQISFGNCFILYQLGNNLNPIVFRELIMGICNYLQSNKKHQSLSAEITFPI</sequence>
<dbReference type="GO" id="GO:0034220">
    <property type="term" value="P:monoatomic ion transmembrane transport"/>
    <property type="evidence" value="ECO:0007669"/>
    <property type="project" value="UniProtKB-KW"/>
</dbReference>
<evidence type="ECO:0000256" key="5">
    <source>
        <dbReference type="ARBA" id="ARBA00022692"/>
    </source>
</evidence>
<organism evidence="13 14">
    <name type="scientific">Agrilus planipennis</name>
    <name type="common">Emerald ash borer</name>
    <name type="synonym">Agrilus marcopoli</name>
    <dbReference type="NCBI Taxonomy" id="224129"/>
    <lineage>
        <taxon>Eukaryota</taxon>
        <taxon>Metazoa</taxon>
        <taxon>Ecdysozoa</taxon>
        <taxon>Arthropoda</taxon>
        <taxon>Hexapoda</taxon>
        <taxon>Insecta</taxon>
        <taxon>Pterygota</taxon>
        <taxon>Neoptera</taxon>
        <taxon>Endopterygota</taxon>
        <taxon>Coleoptera</taxon>
        <taxon>Polyphaga</taxon>
        <taxon>Elateriformia</taxon>
        <taxon>Buprestoidea</taxon>
        <taxon>Buprestidae</taxon>
        <taxon>Agrilinae</taxon>
        <taxon>Agrilus</taxon>
    </lineage>
</organism>
<keyword evidence="6" id="KW-0303">Gap junction</keyword>
<comment type="similarity">
    <text evidence="12">Belongs to the pannexin family.</text>
</comment>
<dbReference type="Pfam" id="PF00876">
    <property type="entry name" value="Innexin"/>
    <property type="match status" value="1"/>
</dbReference>
<evidence type="ECO:0000313" key="14">
    <source>
        <dbReference type="RefSeq" id="XP_018334617.1"/>
    </source>
</evidence>
<feature type="transmembrane region" description="Helical" evidence="12">
    <location>
        <begin position="114"/>
        <end position="136"/>
    </location>
</feature>
<feature type="transmembrane region" description="Helical" evidence="12">
    <location>
        <begin position="273"/>
        <end position="302"/>
    </location>
</feature>
<evidence type="ECO:0000256" key="12">
    <source>
        <dbReference type="RuleBase" id="RU010713"/>
    </source>
</evidence>
<keyword evidence="3 12" id="KW-0813">Transport</keyword>
<evidence type="ECO:0000313" key="13">
    <source>
        <dbReference type="Proteomes" id="UP000192223"/>
    </source>
</evidence>
<proteinExistence type="inferred from homology"/>
<keyword evidence="11 12" id="KW-0407">Ion channel</keyword>
<gene>
    <name evidence="14" type="primary">LOC108743546</name>
    <name evidence="12" type="synonym">inx</name>
</gene>
<dbReference type="GO" id="GO:0005243">
    <property type="term" value="F:gap junction channel activity"/>
    <property type="evidence" value="ECO:0007669"/>
    <property type="project" value="TreeGrafter"/>
</dbReference>
<feature type="transmembrane region" description="Helical" evidence="12">
    <location>
        <begin position="314"/>
        <end position="333"/>
    </location>
</feature>
<evidence type="ECO:0000256" key="3">
    <source>
        <dbReference type="ARBA" id="ARBA00022448"/>
    </source>
</evidence>
<dbReference type="GeneID" id="108743546"/>
<dbReference type="GO" id="GO:0005886">
    <property type="term" value="C:plasma membrane"/>
    <property type="evidence" value="ECO:0007669"/>
    <property type="project" value="UniProtKB-SubCell"/>
</dbReference>
<dbReference type="AlphaFoldDB" id="A0A1W4XPB6"/>
<dbReference type="KEGG" id="apln:108743546"/>
<feature type="transmembrane region" description="Helical" evidence="12">
    <location>
        <begin position="28"/>
        <end position="48"/>
    </location>
</feature>